<evidence type="ECO:0008006" key="4">
    <source>
        <dbReference type="Google" id="ProtNLM"/>
    </source>
</evidence>
<gene>
    <name evidence="2" type="ORF">Pla133_09880</name>
</gene>
<dbReference type="RefSeq" id="WP_419192138.1">
    <property type="nucleotide sequence ID" value="NZ_CP036287.1"/>
</dbReference>
<feature type="signal peptide" evidence="1">
    <location>
        <begin position="1"/>
        <end position="19"/>
    </location>
</feature>
<dbReference type="EMBL" id="CP036287">
    <property type="protein sequence ID" value="QDU65922.1"/>
    <property type="molecule type" value="Genomic_DNA"/>
</dbReference>
<dbReference type="KEGG" id="pbap:Pla133_09880"/>
<evidence type="ECO:0000256" key="1">
    <source>
        <dbReference type="SAM" id="SignalP"/>
    </source>
</evidence>
<dbReference type="InterPro" id="IPR008557">
    <property type="entry name" value="PhoX"/>
</dbReference>
<dbReference type="Pfam" id="PF05787">
    <property type="entry name" value="PhoX"/>
    <property type="match status" value="1"/>
</dbReference>
<dbReference type="PANTHER" id="PTHR35399:SF2">
    <property type="entry name" value="DUF839 DOMAIN-CONTAINING PROTEIN"/>
    <property type="match status" value="1"/>
</dbReference>
<sequence precursor="true">MMLTKLLVPLLLCAGTAAAQTYPLPATTGSTTATEGTAPFLLPAGVTQTKIADRLTLTLQGLPATFGNWDMIALDPTSRFVFVPAEVSQGSGLFRFDTQDSSFELLMVGDNSGVRESDPAQWSAATDDFGRFDPATWTPWGSVLTAEETTGGRLFEVRNPLATGGPYDVVWHSGIPALRHEGLRLDSLGNVYMVDEDNSGSIYKFAPKTPGDLSVGQSFVLRVDAYAANPLANAALDWSAPVNLSASRFGAATWVPMTDADGVALTAADPFAFVTTTGGRNAADELKGTPYGRPEDLEVSFLANGHEVLFCSLTSENRVVSIELSDPTHCTVRVFVDFDTLNLATGLDVNPLQQSPTVSPGPDTATNFDDPDNLAVDAFGDIYVVEDQNPGDVWKCVDADRDGVAEGMGIWLSLGVAGTEPTGLIADPNDPYRFWLCVMHPDSANDALWALDTRPYPGSDDDLVLRTGVNGPAVALPGEFVKAAGAGDTVALEVESPGGTHLGEPYIVFGQGALAGGLIPSPFIAGSWLNLLWPAVILDGTTNFVAPVNLPGGGSSASLVVPSGLAGFSIAIQAVTIGAGGLTLTEAHELTVVN</sequence>
<organism evidence="2 3">
    <name type="scientific">Engelhardtia mirabilis</name>
    <dbReference type="NCBI Taxonomy" id="2528011"/>
    <lineage>
        <taxon>Bacteria</taxon>
        <taxon>Pseudomonadati</taxon>
        <taxon>Planctomycetota</taxon>
        <taxon>Planctomycetia</taxon>
        <taxon>Planctomycetia incertae sedis</taxon>
        <taxon>Engelhardtia</taxon>
    </lineage>
</organism>
<dbReference type="Proteomes" id="UP000316921">
    <property type="component" value="Chromosome"/>
</dbReference>
<dbReference type="InterPro" id="IPR011042">
    <property type="entry name" value="6-blade_b-propeller_TolB-like"/>
</dbReference>
<keyword evidence="3" id="KW-1185">Reference proteome</keyword>
<protein>
    <recommendedName>
        <fullName evidence="4">NHL repeat protein</fullName>
    </recommendedName>
</protein>
<proteinExistence type="predicted"/>
<dbReference type="AlphaFoldDB" id="A0A518BG14"/>
<reference evidence="2 3" key="1">
    <citation type="submission" date="2019-02" db="EMBL/GenBank/DDBJ databases">
        <title>Deep-cultivation of Planctomycetes and their phenomic and genomic characterization uncovers novel biology.</title>
        <authorList>
            <person name="Wiegand S."/>
            <person name="Jogler M."/>
            <person name="Boedeker C."/>
            <person name="Pinto D."/>
            <person name="Vollmers J."/>
            <person name="Rivas-Marin E."/>
            <person name="Kohn T."/>
            <person name="Peeters S.H."/>
            <person name="Heuer A."/>
            <person name="Rast P."/>
            <person name="Oberbeckmann S."/>
            <person name="Bunk B."/>
            <person name="Jeske O."/>
            <person name="Meyerdierks A."/>
            <person name="Storesund J.E."/>
            <person name="Kallscheuer N."/>
            <person name="Luecker S."/>
            <person name="Lage O.M."/>
            <person name="Pohl T."/>
            <person name="Merkel B.J."/>
            <person name="Hornburger P."/>
            <person name="Mueller R.-W."/>
            <person name="Bruemmer F."/>
            <person name="Labrenz M."/>
            <person name="Spormann A.M."/>
            <person name="Op den Camp H."/>
            <person name="Overmann J."/>
            <person name="Amann R."/>
            <person name="Jetten M.S.M."/>
            <person name="Mascher T."/>
            <person name="Medema M.H."/>
            <person name="Devos D.P."/>
            <person name="Kaster A.-K."/>
            <person name="Ovreas L."/>
            <person name="Rohde M."/>
            <person name="Galperin M.Y."/>
            <person name="Jogler C."/>
        </authorList>
    </citation>
    <scope>NUCLEOTIDE SEQUENCE [LARGE SCALE GENOMIC DNA]</scope>
    <source>
        <strain evidence="2 3">Pla133</strain>
    </source>
</reference>
<name>A0A518BG14_9BACT</name>
<accession>A0A518BG14</accession>
<dbReference type="Gene3D" id="2.120.10.30">
    <property type="entry name" value="TolB, C-terminal domain"/>
    <property type="match status" value="1"/>
</dbReference>
<feature type="chain" id="PRO_5022097579" description="NHL repeat protein" evidence="1">
    <location>
        <begin position="20"/>
        <end position="594"/>
    </location>
</feature>
<keyword evidence="1" id="KW-0732">Signal</keyword>
<evidence type="ECO:0000313" key="3">
    <source>
        <dbReference type="Proteomes" id="UP000316921"/>
    </source>
</evidence>
<dbReference type="PANTHER" id="PTHR35399">
    <property type="entry name" value="SLR8030 PROTEIN"/>
    <property type="match status" value="1"/>
</dbReference>
<dbReference type="SUPFAM" id="SSF101898">
    <property type="entry name" value="NHL repeat"/>
    <property type="match status" value="1"/>
</dbReference>
<evidence type="ECO:0000313" key="2">
    <source>
        <dbReference type="EMBL" id="QDU65922.1"/>
    </source>
</evidence>